<comment type="caution">
    <text evidence="1">The sequence shown here is derived from an EMBL/GenBank/DDBJ whole genome shotgun (WGS) entry which is preliminary data.</text>
</comment>
<sequence length="111" mass="12697">MKNNKLHIILSILVLCCYFSALTPVHFLFHFNSEREHHHCDSSHSDSDENKTTCFFCNAIVSGQNTHLFEAYELDFSTIIISSKVEKILSQINIPSLPDTAYFSLRAPPCY</sequence>
<name>A0AAV5AZ29_9FLAO</name>
<evidence type="ECO:0008006" key="5">
    <source>
        <dbReference type="Google" id="ProtNLM"/>
    </source>
</evidence>
<dbReference type="EMBL" id="BQKA01000033">
    <property type="protein sequence ID" value="GJM50837.1"/>
    <property type="molecule type" value="Genomic_DNA"/>
</dbReference>
<evidence type="ECO:0000313" key="1">
    <source>
        <dbReference type="EMBL" id="GJM50837.1"/>
    </source>
</evidence>
<evidence type="ECO:0000313" key="2">
    <source>
        <dbReference type="EMBL" id="GJM51990.1"/>
    </source>
</evidence>
<protein>
    <recommendedName>
        <fullName evidence="5">DUF2946 domain-containing protein</fullName>
    </recommendedName>
</protein>
<evidence type="ECO:0000313" key="3">
    <source>
        <dbReference type="Proteomes" id="UP001207736"/>
    </source>
</evidence>
<organism evidence="1 3">
    <name type="scientific">Capnocytophaga catalasegens</name>
    <dbReference type="NCBI Taxonomy" id="1004260"/>
    <lineage>
        <taxon>Bacteria</taxon>
        <taxon>Pseudomonadati</taxon>
        <taxon>Bacteroidota</taxon>
        <taxon>Flavobacteriia</taxon>
        <taxon>Flavobacteriales</taxon>
        <taxon>Flavobacteriaceae</taxon>
        <taxon>Capnocytophaga</taxon>
    </lineage>
</organism>
<dbReference type="EMBL" id="BQKB01000007">
    <property type="protein sequence ID" value="GJM51990.1"/>
    <property type="molecule type" value="Genomic_DNA"/>
</dbReference>
<proteinExistence type="predicted"/>
<dbReference type="AlphaFoldDB" id="A0AAV5AZ29"/>
<reference evidence="1 4" key="1">
    <citation type="submission" date="2021-11" db="EMBL/GenBank/DDBJ databases">
        <title>Draft genome sequence of Capnocytophaga sp. strain KC07075 isolated from cat oral cavity.</title>
        <authorList>
            <person name="Suzuki M."/>
            <person name="Imaoka K."/>
            <person name="Kimura M."/>
            <person name="Morikawa S."/>
            <person name="Maeda K."/>
        </authorList>
    </citation>
    <scope>NUCLEOTIDE SEQUENCE</scope>
    <source>
        <strain evidence="1">KC07075</strain>
        <strain evidence="2 4">KC07079</strain>
    </source>
</reference>
<dbReference type="RefSeq" id="WP_264845589.1">
    <property type="nucleotide sequence ID" value="NZ_BPMA01000012.1"/>
</dbReference>
<accession>A0AAV5AZ29</accession>
<evidence type="ECO:0000313" key="4">
    <source>
        <dbReference type="Proteomes" id="UP001208692"/>
    </source>
</evidence>
<dbReference type="Proteomes" id="UP001208692">
    <property type="component" value="Unassembled WGS sequence"/>
</dbReference>
<keyword evidence="4" id="KW-1185">Reference proteome</keyword>
<gene>
    <name evidence="1" type="ORF">RCZ15_18100</name>
    <name evidence="2" type="ORF">RCZ16_03080</name>
</gene>
<dbReference type="Proteomes" id="UP001207736">
    <property type="component" value="Unassembled WGS sequence"/>
</dbReference>